<dbReference type="CDD" id="cd02440">
    <property type="entry name" value="AdoMet_MTases"/>
    <property type="match status" value="1"/>
</dbReference>
<dbReference type="GO" id="GO:0032259">
    <property type="term" value="P:methylation"/>
    <property type="evidence" value="ECO:0007669"/>
    <property type="project" value="UniProtKB-KW"/>
</dbReference>
<organism evidence="2 3">
    <name type="scientific">Flexivirga caeni</name>
    <dbReference type="NCBI Taxonomy" id="2294115"/>
    <lineage>
        <taxon>Bacteria</taxon>
        <taxon>Bacillati</taxon>
        <taxon>Actinomycetota</taxon>
        <taxon>Actinomycetes</taxon>
        <taxon>Micrococcales</taxon>
        <taxon>Dermacoccaceae</taxon>
        <taxon>Flexivirga</taxon>
    </lineage>
</organism>
<sequence length="265" mass="29051">MTHRHAFAPETLDRSRALRWLKRWDDQQATFFVNREERFAVIVDVVGEVGRPDPLVVDLGVGPGSLAHRLLTRLPQATVVGVDMDPLLLGLAEAAYGDDSFRVVQADLSVPSWLDRLGLGRAPDAFVSSTALHWLHMTDLAAMIAEAVGSLASGGVFVDGDHFYEPQRTPRLDELRRVVAARAADRAGGRDAETWVQWWDAAQEAPELAGLVRRREDARLPSPHERHGSKAASLRDIQVALADAGCAEVGPVWENGDDYVVVGVR</sequence>
<accession>A0A3M9M618</accession>
<evidence type="ECO:0000313" key="3">
    <source>
        <dbReference type="Proteomes" id="UP000271678"/>
    </source>
</evidence>
<gene>
    <name evidence="2" type="ORF">EFY87_15480</name>
</gene>
<protein>
    <submittedName>
        <fullName evidence="2">Class I SAM-dependent methyltransferase</fullName>
    </submittedName>
</protein>
<dbReference type="InterPro" id="IPR029063">
    <property type="entry name" value="SAM-dependent_MTases_sf"/>
</dbReference>
<evidence type="ECO:0000313" key="2">
    <source>
        <dbReference type="EMBL" id="RNI20343.1"/>
    </source>
</evidence>
<dbReference type="RefSeq" id="WP_123272379.1">
    <property type="nucleotide sequence ID" value="NZ_RJJQ01000017.1"/>
</dbReference>
<dbReference type="SUPFAM" id="SSF53335">
    <property type="entry name" value="S-adenosyl-L-methionine-dependent methyltransferases"/>
    <property type="match status" value="1"/>
</dbReference>
<keyword evidence="2" id="KW-0489">Methyltransferase</keyword>
<keyword evidence="2" id="KW-0808">Transferase</keyword>
<comment type="caution">
    <text evidence="2">The sequence shown here is derived from an EMBL/GenBank/DDBJ whole genome shotgun (WGS) entry which is preliminary data.</text>
</comment>
<proteinExistence type="predicted"/>
<dbReference type="Gene3D" id="3.40.50.150">
    <property type="entry name" value="Vaccinia Virus protein VP39"/>
    <property type="match status" value="1"/>
</dbReference>
<evidence type="ECO:0000259" key="1">
    <source>
        <dbReference type="Pfam" id="PF13649"/>
    </source>
</evidence>
<dbReference type="Pfam" id="PF13649">
    <property type="entry name" value="Methyltransf_25"/>
    <property type="match status" value="1"/>
</dbReference>
<dbReference type="AlphaFoldDB" id="A0A3M9M618"/>
<dbReference type="EMBL" id="RJJQ01000017">
    <property type="protein sequence ID" value="RNI20343.1"/>
    <property type="molecule type" value="Genomic_DNA"/>
</dbReference>
<reference evidence="2 3" key="1">
    <citation type="submission" date="2018-11" db="EMBL/GenBank/DDBJ databases">
        <title>Draft genome of Simplicispira Flexivirga sp. BO-16.</title>
        <authorList>
            <person name="Im W.T."/>
        </authorList>
    </citation>
    <scope>NUCLEOTIDE SEQUENCE [LARGE SCALE GENOMIC DNA]</scope>
    <source>
        <strain evidence="2 3">BO-16</strain>
    </source>
</reference>
<dbReference type="OrthoDB" id="9795085at2"/>
<name>A0A3M9M618_9MICO</name>
<feature type="domain" description="Methyltransferase" evidence="1">
    <location>
        <begin position="56"/>
        <end position="155"/>
    </location>
</feature>
<dbReference type="Proteomes" id="UP000271678">
    <property type="component" value="Unassembled WGS sequence"/>
</dbReference>
<keyword evidence="3" id="KW-1185">Reference proteome</keyword>
<dbReference type="InterPro" id="IPR041698">
    <property type="entry name" value="Methyltransf_25"/>
</dbReference>
<dbReference type="GO" id="GO:0008168">
    <property type="term" value="F:methyltransferase activity"/>
    <property type="evidence" value="ECO:0007669"/>
    <property type="project" value="UniProtKB-KW"/>
</dbReference>